<dbReference type="EMBL" id="BT144195">
    <property type="protein sequence ID" value="AFK43989.1"/>
    <property type="molecule type" value="mRNA"/>
</dbReference>
<reference evidence="1" key="1">
    <citation type="submission" date="2012-05" db="EMBL/GenBank/DDBJ databases">
        <authorList>
            <person name="Krishnakumar V."/>
            <person name="Cheung F."/>
            <person name="Xiao Y."/>
            <person name="Chan A."/>
            <person name="Moskal W.A."/>
            <person name="Town C.D."/>
        </authorList>
    </citation>
    <scope>NUCLEOTIDE SEQUENCE</scope>
</reference>
<evidence type="ECO:0000313" key="2">
    <source>
        <dbReference type="EMBL" id="RHN77174.1"/>
    </source>
</evidence>
<proteinExistence type="evidence at transcript level"/>
<dbReference type="EMBL" id="PSQE01000001">
    <property type="protein sequence ID" value="RHN77174.1"/>
    <property type="molecule type" value="Genomic_DNA"/>
</dbReference>
<gene>
    <name evidence="2" type="ORF">MtrunA17_Chr1g0151911</name>
</gene>
<dbReference type="Gramene" id="rna600">
    <property type="protein sequence ID" value="RHN77174.1"/>
    <property type="gene ID" value="gene600"/>
</dbReference>
<sequence length="78" mass="9269">MRVLFPYLHLLDTMKNQIKNKNLSYQMNCFISLVWAGPIFELEDAVPAFSHCYFVPFVVYVKHINRLLQIENILFVSF</sequence>
<accession>I3SUP7</accession>
<evidence type="ECO:0000313" key="1">
    <source>
        <dbReference type="EMBL" id="AFK43989.1"/>
    </source>
</evidence>
<dbReference type="AlphaFoldDB" id="I3SUP7"/>
<dbReference type="Proteomes" id="UP000265566">
    <property type="component" value="Chromosome 1"/>
</dbReference>
<organism evidence="1">
    <name type="scientific">Medicago truncatula</name>
    <name type="common">Barrel medic</name>
    <name type="synonym">Medicago tribuloides</name>
    <dbReference type="NCBI Taxonomy" id="3880"/>
    <lineage>
        <taxon>Eukaryota</taxon>
        <taxon>Viridiplantae</taxon>
        <taxon>Streptophyta</taxon>
        <taxon>Embryophyta</taxon>
        <taxon>Tracheophyta</taxon>
        <taxon>Spermatophyta</taxon>
        <taxon>Magnoliopsida</taxon>
        <taxon>eudicotyledons</taxon>
        <taxon>Gunneridae</taxon>
        <taxon>Pentapetalae</taxon>
        <taxon>rosids</taxon>
        <taxon>fabids</taxon>
        <taxon>Fabales</taxon>
        <taxon>Fabaceae</taxon>
        <taxon>Papilionoideae</taxon>
        <taxon>50 kb inversion clade</taxon>
        <taxon>NPAAA clade</taxon>
        <taxon>Hologalegina</taxon>
        <taxon>IRL clade</taxon>
        <taxon>Trifolieae</taxon>
        <taxon>Medicago</taxon>
    </lineage>
</organism>
<name>I3SUP7_MEDTR</name>
<reference evidence="2" key="2">
    <citation type="journal article" date="2018" name="Nat. Plants">
        <title>Whole-genome landscape of Medicago truncatula symbiotic genes.</title>
        <authorList>
            <person name="Pecrix Y."/>
            <person name="Gamas P."/>
            <person name="Carrere S."/>
        </authorList>
    </citation>
    <scope>NUCLEOTIDE SEQUENCE</scope>
    <source>
        <tissue evidence="2">Leaves</tissue>
    </source>
</reference>
<protein>
    <submittedName>
        <fullName evidence="1">Uncharacterized protein</fullName>
    </submittedName>
</protein>